<dbReference type="Proteomes" id="UP001175271">
    <property type="component" value="Unassembled WGS sequence"/>
</dbReference>
<protein>
    <submittedName>
        <fullName evidence="2">Uncharacterized protein</fullName>
    </submittedName>
</protein>
<feature type="signal peptide" evidence="1">
    <location>
        <begin position="1"/>
        <end position="20"/>
    </location>
</feature>
<evidence type="ECO:0000313" key="2">
    <source>
        <dbReference type="EMBL" id="KAK0422649.1"/>
    </source>
</evidence>
<gene>
    <name evidence="2" type="ORF">QR680_007698</name>
</gene>
<reference evidence="2" key="1">
    <citation type="submission" date="2023-06" db="EMBL/GenBank/DDBJ databases">
        <title>Genomic analysis of the entomopathogenic nematode Steinernema hermaphroditum.</title>
        <authorList>
            <person name="Schwarz E.M."/>
            <person name="Heppert J.K."/>
            <person name="Baniya A."/>
            <person name="Schwartz H.T."/>
            <person name="Tan C.-H."/>
            <person name="Antoshechkin I."/>
            <person name="Sternberg P.W."/>
            <person name="Goodrich-Blair H."/>
            <person name="Dillman A.R."/>
        </authorList>
    </citation>
    <scope>NUCLEOTIDE SEQUENCE</scope>
    <source>
        <strain evidence="2">PS9179</strain>
        <tissue evidence="2">Whole animal</tissue>
    </source>
</reference>
<dbReference type="AlphaFoldDB" id="A0AA39IGG1"/>
<dbReference type="EMBL" id="JAUCMV010000001">
    <property type="protein sequence ID" value="KAK0422649.1"/>
    <property type="molecule type" value="Genomic_DNA"/>
</dbReference>
<keyword evidence="1" id="KW-0732">Signal</keyword>
<keyword evidence="3" id="KW-1185">Reference proteome</keyword>
<sequence>MLRPVFVSLTIVIFFSLAFANFDRCAYADRDLCELEGIERYIHVVDRREAPLRSRGDSVTRANSVILDSARIPTRTPGRVTCRTPAGKIKNQEYCYYAIDTGDPSKNFKVYYNKKNDDKNPHVKVLKDQIRPFCLQDDVNFIGTKLFPAFMTREENASGKKIRRTLTDTWVYCCRYNCTAKLEPASGNMLKSDITLAIVLAKTYFRNMPRTAMGVSKIEKADKNTCYTEDLMNSPKLPYVSTCHSFFAKYENDSNVHSGRMLYNRISDITTFESDGPYTESPTLILRTLAQCNLTFSEELGLEQDKTDICVAFVHTAFYFRYCCCPNNMSLCAPRKSTNKDTVLCASGDYATDRPLAIQSLEPSHLSAKECVLIYRWHPDNTKVEVIMKPRVFPLETYNQIGNFRCKMSTNKNTACPHIDIEPQTREIACICNFTDFCNIDYHFDYKSKDIVEGLAKGWQSCAYTPEHFFQKDAFVRDDNVFCPVFFDLAKRVSMNFVNGGNMEFIDNDDNVAHRVANERCRIVEIRLNKEVLSALPCDYREKGYQDADFHLPRLVLLCACTDGKERKKNGEQCDVALRKDLTNIFTKTFERILPKCYMRRTEFNVTLFNIADHVKVRSTIENSENAYCYQAYSSEGATGFLESGPVTSNNEKYAKMCAKLIADKVGCIVTKDKEAFCCCRAEKGVKEPCNDLLISRALVDLFSIDGYADEKDCSGEVCHREDPRCYVERGLSRESHRVTGCITRIDEKVHNNSSLRHLQVCELEHNQNKCVAELRSGKILWNIAQSFLKKIFLSTEDLYGERRCVTRKPASKMRRKNLEGCRRSLLAQRLSEEAANILQEATPREIRGIMKVTEDTPWMSSGGAMDWATEIVHVAVRNPGIASTVDAYQLGNALNFIKQRLKSKRVILAEEGLFLDRNLLEELKTDFEEISRAYLYHIHRSPSTVAFNSLLSFAAHYAKHAERHGLTVAEYLSLGEGLLKGVPVKRNGCWMYKATNGWTLVVAQEHGCCYARTLHLKAVSV</sequence>
<evidence type="ECO:0000256" key="1">
    <source>
        <dbReference type="SAM" id="SignalP"/>
    </source>
</evidence>
<proteinExistence type="predicted"/>
<accession>A0AA39IGG1</accession>
<comment type="caution">
    <text evidence="2">The sequence shown here is derived from an EMBL/GenBank/DDBJ whole genome shotgun (WGS) entry which is preliminary data.</text>
</comment>
<name>A0AA39IGG1_9BILA</name>
<feature type="chain" id="PRO_5041216175" evidence="1">
    <location>
        <begin position="21"/>
        <end position="1022"/>
    </location>
</feature>
<evidence type="ECO:0000313" key="3">
    <source>
        <dbReference type="Proteomes" id="UP001175271"/>
    </source>
</evidence>
<organism evidence="2 3">
    <name type="scientific">Steinernema hermaphroditum</name>
    <dbReference type="NCBI Taxonomy" id="289476"/>
    <lineage>
        <taxon>Eukaryota</taxon>
        <taxon>Metazoa</taxon>
        <taxon>Ecdysozoa</taxon>
        <taxon>Nematoda</taxon>
        <taxon>Chromadorea</taxon>
        <taxon>Rhabditida</taxon>
        <taxon>Tylenchina</taxon>
        <taxon>Panagrolaimomorpha</taxon>
        <taxon>Strongyloidoidea</taxon>
        <taxon>Steinernematidae</taxon>
        <taxon>Steinernema</taxon>
    </lineage>
</organism>